<evidence type="ECO:0000313" key="2">
    <source>
        <dbReference type="Proteomes" id="UP001152888"/>
    </source>
</evidence>
<name>A0A9P0LQM1_ACAOB</name>
<gene>
    <name evidence="1" type="ORF">ACAOBT_LOCUS23518</name>
</gene>
<comment type="caution">
    <text evidence="1">The sequence shown here is derived from an EMBL/GenBank/DDBJ whole genome shotgun (WGS) entry which is preliminary data.</text>
</comment>
<dbReference type="EMBL" id="CAKOFQ010007277">
    <property type="protein sequence ID" value="CAH1997068.1"/>
    <property type="molecule type" value="Genomic_DNA"/>
</dbReference>
<dbReference type="AlphaFoldDB" id="A0A9P0LQM1"/>
<protein>
    <submittedName>
        <fullName evidence="1">Uncharacterized protein</fullName>
    </submittedName>
</protein>
<evidence type="ECO:0000313" key="1">
    <source>
        <dbReference type="EMBL" id="CAH1997068.1"/>
    </source>
</evidence>
<dbReference type="Proteomes" id="UP001152888">
    <property type="component" value="Unassembled WGS sequence"/>
</dbReference>
<proteinExistence type="predicted"/>
<accession>A0A9P0LQM1</accession>
<organism evidence="1 2">
    <name type="scientific">Acanthoscelides obtectus</name>
    <name type="common">Bean weevil</name>
    <name type="synonym">Bruchus obtectus</name>
    <dbReference type="NCBI Taxonomy" id="200917"/>
    <lineage>
        <taxon>Eukaryota</taxon>
        <taxon>Metazoa</taxon>
        <taxon>Ecdysozoa</taxon>
        <taxon>Arthropoda</taxon>
        <taxon>Hexapoda</taxon>
        <taxon>Insecta</taxon>
        <taxon>Pterygota</taxon>
        <taxon>Neoptera</taxon>
        <taxon>Endopterygota</taxon>
        <taxon>Coleoptera</taxon>
        <taxon>Polyphaga</taxon>
        <taxon>Cucujiformia</taxon>
        <taxon>Chrysomeloidea</taxon>
        <taxon>Chrysomelidae</taxon>
        <taxon>Bruchinae</taxon>
        <taxon>Bruchini</taxon>
        <taxon>Acanthoscelides</taxon>
    </lineage>
</organism>
<sequence>MEIMDSSVEWNPSNDSKLIVIANPVQGYFLWLSPKTSICDV</sequence>
<reference evidence="1" key="1">
    <citation type="submission" date="2022-03" db="EMBL/GenBank/DDBJ databases">
        <authorList>
            <person name="Sayadi A."/>
        </authorList>
    </citation>
    <scope>NUCLEOTIDE SEQUENCE</scope>
</reference>
<keyword evidence="2" id="KW-1185">Reference proteome</keyword>